<keyword evidence="1" id="KW-0804">Transcription</keyword>
<evidence type="ECO:0000313" key="3">
    <source>
        <dbReference type="Proteomes" id="UP000265520"/>
    </source>
</evidence>
<name>A0A392PJJ8_9FABA</name>
<dbReference type="InterPro" id="IPR036388">
    <property type="entry name" value="WH-like_DNA-bd_sf"/>
</dbReference>
<comment type="subunit">
    <text evidence="1">Component of the RNA polymerase III (Pol III) complex consisting of 17 subunits.</text>
</comment>
<dbReference type="InterPro" id="IPR039748">
    <property type="entry name" value="RPC3"/>
</dbReference>
<keyword evidence="1 2" id="KW-0240">DNA-directed RNA polymerase</keyword>
<dbReference type="GO" id="GO:0005666">
    <property type="term" value="C:RNA polymerase III complex"/>
    <property type="evidence" value="ECO:0007669"/>
    <property type="project" value="UniProtKB-UniRule"/>
</dbReference>
<dbReference type="Proteomes" id="UP000265520">
    <property type="component" value="Unassembled WGS sequence"/>
</dbReference>
<sequence>VDESKVKTQYLVLFDNILHRLRFPKFMEIVSQELDDKCAQILEVLLRNGRLNLKQMVDGKRQRLKILYERAFVNF</sequence>
<reference evidence="2 3" key="1">
    <citation type="journal article" date="2018" name="Front. Plant Sci.">
        <title>Red Clover (Trifolium pratense) and Zigzag Clover (T. medium) - A Picture of Genomic Similarities and Differences.</title>
        <authorList>
            <person name="Dluhosova J."/>
            <person name="Istvanek J."/>
            <person name="Nedelnik J."/>
            <person name="Repkova J."/>
        </authorList>
    </citation>
    <scope>NUCLEOTIDE SEQUENCE [LARGE SCALE GENOMIC DNA]</scope>
    <source>
        <strain evidence="3">cv. 10/8</strain>
        <tissue evidence="2">Leaf</tissue>
    </source>
</reference>
<comment type="similarity">
    <text evidence="1">Belongs to the eukaryotic RPC3/POLR3C RNA polymerase subunit family.</text>
</comment>
<comment type="caution">
    <text evidence="2">The sequence shown here is derived from an EMBL/GenBank/DDBJ whole genome shotgun (WGS) entry which is preliminary data.</text>
</comment>
<dbReference type="PANTHER" id="PTHR12949:SF0">
    <property type="entry name" value="DNA-DIRECTED RNA POLYMERASE III SUBUNIT RPC3"/>
    <property type="match status" value="1"/>
</dbReference>
<keyword evidence="1" id="KW-0539">Nucleus</keyword>
<evidence type="ECO:0000256" key="1">
    <source>
        <dbReference type="RuleBase" id="RU367076"/>
    </source>
</evidence>
<organism evidence="2 3">
    <name type="scientific">Trifolium medium</name>
    <dbReference type="NCBI Taxonomy" id="97028"/>
    <lineage>
        <taxon>Eukaryota</taxon>
        <taxon>Viridiplantae</taxon>
        <taxon>Streptophyta</taxon>
        <taxon>Embryophyta</taxon>
        <taxon>Tracheophyta</taxon>
        <taxon>Spermatophyta</taxon>
        <taxon>Magnoliopsida</taxon>
        <taxon>eudicotyledons</taxon>
        <taxon>Gunneridae</taxon>
        <taxon>Pentapetalae</taxon>
        <taxon>rosids</taxon>
        <taxon>fabids</taxon>
        <taxon>Fabales</taxon>
        <taxon>Fabaceae</taxon>
        <taxon>Papilionoideae</taxon>
        <taxon>50 kb inversion clade</taxon>
        <taxon>NPAAA clade</taxon>
        <taxon>Hologalegina</taxon>
        <taxon>IRL clade</taxon>
        <taxon>Trifolieae</taxon>
        <taxon>Trifolium</taxon>
    </lineage>
</organism>
<dbReference type="AlphaFoldDB" id="A0A392PJJ8"/>
<comment type="subcellular location">
    <subcellularLocation>
        <location evidence="1">Nucleus</location>
    </subcellularLocation>
</comment>
<dbReference type="PANTHER" id="PTHR12949">
    <property type="entry name" value="RNA POLYMERASE III DNA DIRECTED -RELATED"/>
    <property type="match status" value="1"/>
</dbReference>
<evidence type="ECO:0000313" key="2">
    <source>
        <dbReference type="EMBL" id="MCI12248.1"/>
    </source>
</evidence>
<accession>A0A392PJJ8</accession>
<comment type="function">
    <text evidence="1">DNA-dependent RNA polymerase catalyzes the transcription of DNA into RNA using the four ribonucleoside triphosphates as substrates. Specific core component of RNA polymerase III which synthesizes small RNAs, such as 5S rRNA and tRNAs.</text>
</comment>
<feature type="non-terminal residue" evidence="2">
    <location>
        <position position="1"/>
    </location>
</feature>
<keyword evidence="3" id="KW-1185">Reference proteome</keyword>
<proteinExistence type="inferred from homology"/>
<protein>
    <recommendedName>
        <fullName evidence="1">DNA-directed RNA polymerase III subunit RPC3</fullName>
        <shortName evidence="1">RNA polymerase III subunit C3</shortName>
    </recommendedName>
</protein>
<dbReference type="EMBL" id="LXQA010083382">
    <property type="protein sequence ID" value="MCI12248.1"/>
    <property type="molecule type" value="Genomic_DNA"/>
</dbReference>
<dbReference type="GO" id="GO:0003697">
    <property type="term" value="F:single-stranded DNA binding"/>
    <property type="evidence" value="ECO:0007669"/>
    <property type="project" value="UniProtKB-UniRule"/>
</dbReference>
<dbReference type="Gene3D" id="1.10.10.10">
    <property type="entry name" value="Winged helix-like DNA-binding domain superfamily/Winged helix DNA-binding domain"/>
    <property type="match status" value="1"/>
</dbReference>